<dbReference type="GO" id="GO:0042981">
    <property type="term" value="P:regulation of apoptotic process"/>
    <property type="evidence" value="ECO:0007669"/>
    <property type="project" value="InterPro"/>
</dbReference>
<dbReference type="InterPro" id="IPR036834">
    <property type="entry name" value="Bcl-2-like_sf"/>
</dbReference>
<feature type="domain" description="Bcl-2 Bcl-2 homology region 1-3" evidence="5">
    <location>
        <begin position="64"/>
        <end position="162"/>
    </location>
</feature>
<reference evidence="6 7" key="1">
    <citation type="submission" date="2019-04" db="EMBL/GenBank/DDBJ databases">
        <authorList>
            <consortium name="Wellcome Sanger Institute Data Sharing"/>
        </authorList>
    </citation>
    <scope>NUCLEOTIDE SEQUENCE [LARGE SCALE GENOMIC DNA]</scope>
</reference>
<evidence type="ECO:0000313" key="7">
    <source>
        <dbReference type="Proteomes" id="UP000694397"/>
    </source>
</evidence>
<comment type="similarity">
    <text evidence="1">Belongs to the Bcl-2 family.</text>
</comment>
<dbReference type="PROSITE" id="PS50062">
    <property type="entry name" value="BCL2_FAMILY"/>
    <property type="match status" value="1"/>
</dbReference>
<reference evidence="6" key="2">
    <citation type="submission" date="2025-08" db="UniProtKB">
        <authorList>
            <consortium name="Ensembl"/>
        </authorList>
    </citation>
    <scope>IDENTIFICATION</scope>
</reference>
<organism evidence="6 7">
    <name type="scientific">Scleropages formosus</name>
    <name type="common">Asian bonytongue</name>
    <name type="synonym">Osteoglossum formosum</name>
    <dbReference type="NCBI Taxonomy" id="113540"/>
    <lineage>
        <taxon>Eukaryota</taxon>
        <taxon>Metazoa</taxon>
        <taxon>Chordata</taxon>
        <taxon>Craniata</taxon>
        <taxon>Vertebrata</taxon>
        <taxon>Euteleostomi</taxon>
        <taxon>Actinopterygii</taxon>
        <taxon>Neopterygii</taxon>
        <taxon>Teleostei</taxon>
        <taxon>Osteoglossocephala</taxon>
        <taxon>Osteoglossomorpha</taxon>
        <taxon>Osteoglossiformes</taxon>
        <taxon>Osteoglossidae</taxon>
        <taxon>Scleropages</taxon>
    </lineage>
</organism>
<dbReference type="GeneTree" id="ENSGT01130000278332"/>
<dbReference type="GO" id="GO:0097192">
    <property type="term" value="P:extrinsic apoptotic signaling pathway in absence of ligand"/>
    <property type="evidence" value="ECO:0007669"/>
    <property type="project" value="TreeGrafter"/>
</dbReference>
<dbReference type="InterPro" id="IPR046371">
    <property type="entry name" value="Bcl-2_BH1-3"/>
</dbReference>
<feature type="region of interest" description="Disordered" evidence="3">
    <location>
        <begin position="28"/>
        <end position="52"/>
    </location>
</feature>
<dbReference type="InterPro" id="IPR026298">
    <property type="entry name" value="Bcl-2_fam"/>
</dbReference>
<dbReference type="Pfam" id="PF00452">
    <property type="entry name" value="Bcl-2"/>
    <property type="match status" value="1"/>
</dbReference>
<dbReference type="GO" id="GO:0001836">
    <property type="term" value="P:release of cytochrome c from mitochondria"/>
    <property type="evidence" value="ECO:0007669"/>
    <property type="project" value="TreeGrafter"/>
</dbReference>
<dbReference type="PANTHER" id="PTHR11256:SF11">
    <property type="entry name" value="APOPTOSIS REGULATOR BCL-2"/>
    <property type="match status" value="1"/>
</dbReference>
<reference evidence="6" key="3">
    <citation type="submission" date="2025-09" db="UniProtKB">
        <authorList>
            <consortium name="Ensembl"/>
        </authorList>
    </citation>
    <scope>IDENTIFICATION</scope>
</reference>
<dbReference type="PROSITE" id="PS01258">
    <property type="entry name" value="BH2"/>
    <property type="match status" value="1"/>
</dbReference>
<protein>
    <submittedName>
        <fullName evidence="6">BCL2 apoptosis regulator</fullName>
    </submittedName>
</protein>
<accession>A0A8C9TUD1</accession>
<gene>
    <name evidence="6" type="primary">BCL2</name>
    <name evidence="6" type="synonym">LOC108937589</name>
</gene>
<evidence type="ECO:0000256" key="3">
    <source>
        <dbReference type="SAM" id="MobiDB-lite"/>
    </source>
</evidence>
<sequence length="210" mass="22942">MTTGTPYSSRLVVDNYICQKLRRRGVARELHPHLSNGDTPTPRNGFPPGTPGAAEAHAALRRVLREAGDLMERRYLHEFAHLSSQVNLSPRGARGTFSAVVEELFRDDVNWGRIVAFLEFGGALCVECVNRDAPQQVECIASWMTEYLNGPLQSWIQENGGWEAFVELYDGRTGSGSNGSWSNLRAVFSLAGLAALGAVGVTVGAYFAQK</sequence>
<keyword evidence="2" id="KW-0053">Apoptosis</keyword>
<evidence type="ECO:0000313" key="6">
    <source>
        <dbReference type="Ensembl" id="ENSSFOP00015051861.1"/>
    </source>
</evidence>
<evidence type="ECO:0000256" key="1">
    <source>
        <dbReference type="ARBA" id="ARBA00009458"/>
    </source>
</evidence>
<keyword evidence="4" id="KW-0472">Membrane</keyword>
<feature type="transmembrane region" description="Helical" evidence="4">
    <location>
        <begin position="186"/>
        <end position="208"/>
    </location>
</feature>
<dbReference type="GO" id="GO:0008630">
    <property type="term" value="P:intrinsic apoptotic signaling pathway in response to DNA damage"/>
    <property type="evidence" value="ECO:0007669"/>
    <property type="project" value="TreeGrafter"/>
</dbReference>
<proteinExistence type="inferred from homology"/>
<keyword evidence="4" id="KW-0812">Transmembrane</keyword>
<dbReference type="Ensembl" id="ENSSFOT00015076440.1">
    <property type="protein sequence ID" value="ENSSFOP00015051861.1"/>
    <property type="gene ID" value="ENSSFOG00015026311.1"/>
</dbReference>
<dbReference type="GO" id="GO:0005741">
    <property type="term" value="C:mitochondrial outer membrane"/>
    <property type="evidence" value="ECO:0007669"/>
    <property type="project" value="TreeGrafter"/>
</dbReference>
<evidence type="ECO:0000259" key="5">
    <source>
        <dbReference type="SMART" id="SM00337"/>
    </source>
</evidence>
<dbReference type="Proteomes" id="UP000694397">
    <property type="component" value="Chromosome 7"/>
</dbReference>
<dbReference type="SUPFAM" id="SSF56854">
    <property type="entry name" value="Bcl-2 inhibitors of programmed cell death"/>
    <property type="match status" value="1"/>
</dbReference>
<dbReference type="CDD" id="cd06845">
    <property type="entry name" value="Bcl-2_like"/>
    <property type="match status" value="1"/>
</dbReference>
<evidence type="ECO:0000256" key="4">
    <source>
        <dbReference type="SAM" id="Phobius"/>
    </source>
</evidence>
<dbReference type="SMART" id="SM00337">
    <property type="entry name" value="BCL"/>
    <property type="match status" value="1"/>
</dbReference>
<evidence type="ECO:0000256" key="2">
    <source>
        <dbReference type="ARBA" id="ARBA00022703"/>
    </source>
</evidence>
<dbReference type="Gene3D" id="1.10.437.10">
    <property type="entry name" value="Blc2-like"/>
    <property type="match status" value="1"/>
</dbReference>
<dbReference type="GO" id="GO:0051400">
    <property type="term" value="F:BH domain binding"/>
    <property type="evidence" value="ECO:0007669"/>
    <property type="project" value="TreeGrafter"/>
</dbReference>
<dbReference type="OrthoDB" id="6021377at2759"/>
<name>A0A8C9TUD1_SCLFO</name>
<keyword evidence="4" id="KW-1133">Transmembrane helix</keyword>
<dbReference type="PANTHER" id="PTHR11256">
    <property type="entry name" value="BCL-2 RELATED"/>
    <property type="match status" value="1"/>
</dbReference>
<dbReference type="AlphaFoldDB" id="A0A8C9TUD1"/>
<dbReference type="PRINTS" id="PR01862">
    <property type="entry name" value="BCL2FAMILY"/>
</dbReference>
<keyword evidence="7" id="KW-1185">Reference proteome</keyword>
<dbReference type="InterPro" id="IPR020726">
    <property type="entry name" value="Bcl2_BH2_motif_CS"/>
</dbReference>
<dbReference type="InterPro" id="IPR002475">
    <property type="entry name" value="Bcl2-like"/>
</dbReference>